<accession>A0A6L2NRR6</accession>
<comment type="caution">
    <text evidence="3">The sequence shown here is derived from an EMBL/GenBank/DDBJ whole genome shotgun (WGS) entry which is preliminary data.</text>
</comment>
<gene>
    <name evidence="3" type="ORF">Tci_059222</name>
</gene>
<dbReference type="AlphaFoldDB" id="A0A6L2NRR6"/>
<evidence type="ECO:0000259" key="2">
    <source>
        <dbReference type="Pfam" id="PF13976"/>
    </source>
</evidence>
<dbReference type="EMBL" id="BKCJ010009498">
    <property type="protein sequence ID" value="GEU87244.1"/>
    <property type="molecule type" value="Genomic_DNA"/>
</dbReference>
<evidence type="ECO:0000313" key="3">
    <source>
        <dbReference type="EMBL" id="GEU87244.1"/>
    </source>
</evidence>
<protein>
    <submittedName>
        <fullName evidence="3">Ribonuclease H-like domain-containing protein</fullName>
    </submittedName>
</protein>
<dbReference type="InterPro" id="IPR039537">
    <property type="entry name" value="Retrotran_Ty1/copia-like"/>
</dbReference>
<proteinExistence type="predicted"/>
<name>A0A6L2NRR6_TANCI</name>
<dbReference type="InterPro" id="IPR025724">
    <property type="entry name" value="GAG-pre-integrase_dom"/>
</dbReference>
<feature type="region of interest" description="Disordered" evidence="1">
    <location>
        <begin position="325"/>
        <end position="364"/>
    </location>
</feature>
<evidence type="ECO:0000256" key="1">
    <source>
        <dbReference type="SAM" id="MobiDB-lite"/>
    </source>
</evidence>
<dbReference type="PANTHER" id="PTHR42648:SF32">
    <property type="entry name" value="RIBONUCLEASE H-LIKE DOMAIN, GAG-PRE-INTEGRASE DOMAIN PROTEIN-RELATED"/>
    <property type="match status" value="1"/>
</dbReference>
<feature type="compositionally biased region" description="Basic and acidic residues" evidence="1">
    <location>
        <begin position="335"/>
        <end position="356"/>
    </location>
</feature>
<organism evidence="3">
    <name type="scientific">Tanacetum cinerariifolium</name>
    <name type="common">Dalmatian daisy</name>
    <name type="synonym">Chrysanthemum cinerariifolium</name>
    <dbReference type="NCBI Taxonomy" id="118510"/>
    <lineage>
        <taxon>Eukaryota</taxon>
        <taxon>Viridiplantae</taxon>
        <taxon>Streptophyta</taxon>
        <taxon>Embryophyta</taxon>
        <taxon>Tracheophyta</taxon>
        <taxon>Spermatophyta</taxon>
        <taxon>Magnoliopsida</taxon>
        <taxon>eudicotyledons</taxon>
        <taxon>Gunneridae</taxon>
        <taxon>Pentapetalae</taxon>
        <taxon>asterids</taxon>
        <taxon>campanulids</taxon>
        <taxon>Asterales</taxon>
        <taxon>Asteraceae</taxon>
        <taxon>Asteroideae</taxon>
        <taxon>Anthemideae</taxon>
        <taxon>Anthemidinae</taxon>
        <taxon>Tanacetum</taxon>
    </lineage>
</organism>
<reference evidence="3" key="1">
    <citation type="journal article" date="2019" name="Sci. Rep.">
        <title>Draft genome of Tanacetum cinerariifolium, the natural source of mosquito coil.</title>
        <authorList>
            <person name="Yamashiro T."/>
            <person name="Shiraishi A."/>
            <person name="Satake H."/>
            <person name="Nakayama K."/>
        </authorList>
    </citation>
    <scope>NUCLEOTIDE SEQUENCE</scope>
</reference>
<feature type="domain" description="GAG-pre-integrase" evidence="2">
    <location>
        <begin position="227"/>
        <end position="282"/>
    </location>
</feature>
<dbReference type="PANTHER" id="PTHR42648">
    <property type="entry name" value="TRANSPOSASE, PUTATIVE-RELATED"/>
    <property type="match status" value="1"/>
</dbReference>
<dbReference type="Pfam" id="PF13976">
    <property type="entry name" value="gag_pre-integrs"/>
    <property type="match status" value="1"/>
</dbReference>
<sequence length="405" mass="44915">MSRRNMQTTTYERLSMVREKRTVGREEDASKQGRSIEDIDQDAEIALVDEAQGRMHDVDMFGVDDGNEVFVDVREKIVEKEVSTADPVNTAGEVVTTASVEDSVAPTTATTANVDDELTLEKTLIAIKESKPKVNTTKLKAAVNAAKAKAKHNVVKGKRGNVVKASACWGNLQEHLQDKGVIDSGYSRHLTWNMSFLINYKEIDEGYVAFGGNLKRGKITGKGGLTCLFSKATKDESKHWHIRLGHLNFKTINKLVKGNLMRGFPSKFFENDQSCVACQKGKRHRASFKTKVENSISTPLHLLHMDLFGSTFVKILNKKISKSSQDNKFQPSYDGAKRVDEDLSKENEYNDQREEDSTNSTNRVNTVTSNINAASSSGVIVVGTNIRIDLPPDPNMPSLVDISIF</sequence>